<name>A0ABQ9JGA6_9CUCU</name>
<sequence>MVKNKNLATPRRRGSLTKKEYYCEGSLSSKFCSGSCLHVVKVVDDQMLIFDPKEDAQAFFFSWCSAERQRSTKKSPTKIYSLYSIRYFQKKMTTRRYLKTVRNL</sequence>
<gene>
    <name evidence="1" type="ORF">NQ317_014089</name>
</gene>
<dbReference type="EMBL" id="JAPWTJ010000612">
    <property type="protein sequence ID" value="KAJ8976917.1"/>
    <property type="molecule type" value="Genomic_DNA"/>
</dbReference>
<organism evidence="1 2">
    <name type="scientific">Molorchus minor</name>
    <dbReference type="NCBI Taxonomy" id="1323400"/>
    <lineage>
        <taxon>Eukaryota</taxon>
        <taxon>Metazoa</taxon>
        <taxon>Ecdysozoa</taxon>
        <taxon>Arthropoda</taxon>
        <taxon>Hexapoda</taxon>
        <taxon>Insecta</taxon>
        <taxon>Pterygota</taxon>
        <taxon>Neoptera</taxon>
        <taxon>Endopterygota</taxon>
        <taxon>Coleoptera</taxon>
        <taxon>Polyphaga</taxon>
        <taxon>Cucujiformia</taxon>
        <taxon>Chrysomeloidea</taxon>
        <taxon>Cerambycidae</taxon>
        <taxon>Lamiinae</taxon>
        <taxon>Monochamini</taxon>
        <taxon>Molorchus</taxon>
    </lineage>
</organism>
<evidence type="ECO:0000313" key="2">
    <source>
        <dbReference type="Proteomes" id="UP001162164"/>
    </source>
</evidence>
<dbReference type="Proteomes" id="UP001162164">
    <property type="component" value="Unassembled WGS sequence"/>
</dbReference>
<keyword evidence="2" id="KW-1185">Reference proteome</keyword>
<protein>
    <submittedName>
        <fullName evidence="1">Uncharacterized protein</fullName>
    </submittedName>
</protein>
<comment type="caution">
    <text evidence="1">The sequence shown here is derived from an EMBL/GenBank/DDBJ whole genome shotgun (WGS) entry which is preliminary data.</text>
</comment>
<proteinExistence type="predicted"/>
<evidence type="ECO:0000313" key="1">
    <source>
        <dbReference type="EMBL" id="KAJ8976917.1"/>
    </source>
</evidence>
<accession>A0ABQ9JGA6</accession>
<reference evidence="1" key="1">
    <citation type="journal article" date="2023" name="Insect Mol. Biol.">
        <title>Genome sequencing provides insights into the evolution of gene families encoding plant cell wall-degrading enzymes in longhorned beetles.</title>
        <authorList>
            <person name="Shin N.R."/>
            <person name="Okamura Y."/>
            <person name="Kirsch R."/>
            <person name="Pauchet Y."/>
        </authorList>
    </citation>
    <scope>NUCLEOTIDE SEQUENCE</scope>
    <source>
        <strain evidence="1">MMC_N1</strain>
    </source>
</reference>